<feature type="transmembrane region" description="Helical" evidence="11">
    <location>
        <begin position="765"/>
        <end position="782"/>
    </location>
</feature>
<dbReference type="InterPro" id="IPR003439">
    <property type="entry name" value="ABC_transporter-like_ATP-bd"/>
</dbReference>
<dbReference type="GO" id="GO:0016020">
    <property type="term" value="C:membrane"/>
    <property type="evidence" value="ECO:0007669"/>
    <property type="project" value="UniProtKB-SubCell"/>
</dbReference>
<evidence type="ECO:0000256" key="5">
    <source>
        <dbReference type="ARBA" id="ARBA00022737"/>
    </source>
</evidence>
<feature type="transmembrane region" description="Helical" evidence="11">
    <location>
        <begin position="167"/>
        <end position="184"/>
    </location>
</feature>
<dbReference type="CDD" id="cd03263">
    <property type="entry name" value="ABC_subfamily_A"/>
    <property type="match status" value="2"/>
</dbReference>
<dbReference type="Pfam" id="PF23321">
    <property type="entry name" value="R1_ABCA1"/>
    <property type="match status" value="1"/>
</dbReference>
<dbReference type="InterPro" id="IPR027417">
    <property type="entry name" value="P-loop_NTPase"/>
</dbReference>
<keyword evidence="9 11" id="KW-0472">Membrane</keyword>
<feature type="transmembrane region" description="Helical" evidence="11">
    <location>
        <begin position="1323"/>
        <end position="1341"/>
    </location>
</feature>
<comment type="caution">
    <text evidence="13">The sequence shown here is derived from an EMBL/GenBank/DDBJ whole genome shotgun (WGS) entry which is preliminary data.</text>
</comment>
<gene>
    <name evidence="13" type="ORF">CTAYLR_006346</name>
</gene>
<feature type="region of interest" description="Disordered" evidence="10">
    <location>
        <begin position="926"/>
        <end position="953"/>
    </location>
</feature>
<dbReference type="GO" id="GO:0005319">
    <property type="term" value="F:lipid transporter activity"/>
    <property type="evidence" value="ECO:0007669"/>
    <property type="project" value="TreeGrafter"/>
</dbReference>
<evidence type="ECO:0000256" key="8">
    <source>
        <dbReference type="ARBA" id="ARBA00022989"/>
    </source>
</evidence>
<keyword evidence="8 11" id="KW-1133">Transmembrane helix</keyword>
<organism evidence="13 14">
    <name type="scientific">Chrysophaeum taylorii</name>
    <dbReference type="NCBI Taxonomy" id="2483200"/>
    <lineage>
        <taxon>Eukaryota</taxon>
        <taxon>Sar</taxon>
        <taxon>Stramenopiles</taxon>
        <taxon>Ochrophyta</taxon>
        <taxon>Pelagophyceae</taxon>
        <taxon>Pelagomonadales</taxon>
        <taxon>Pelagomonadaceae</taxon>
        <taxon>Chrysophaeum</taxon>
    </lineage>
</organism>
<dbReference type="GO" id="GO:0005524">
    <property type="term" value="F:ATP binding"/>
    <property type="evidence" value="ECO:0007669"/>
    <property type="project" value="UniProtKB-KW"/>
</dbReference>
<dbReference type="InterPro" id="IPR026082">
    <property type="entry name" value="ABCA"/>
</dbReference>
<dbReference type="Proteomes" id="UP001230188">
    <property type="component" value="Unassembled WGS sequence"/>
</dbReference>
<feature type="transmembrane region" description="Helical" evidence="11">
    <location>
        <begin position="794"/>
        <end position="815"/>
    </location>
</feature>
<dbReference type="FunFam" id="3.40.50.300:FF:000335">
    <property type="entry name" value="ATP binding cassette subfamily A member 5"/>
    <property type="match status" value="1"/>
</dbReference>
<reference evidence="13" key="1">
    <citation type="submission" date="2023-01" db="EMBL/GenBank/DDBJ databases">
        <title>Metagenome sequencing of chrysophaentin producing Chrysophaeum taylorii.</title>
        <authorList>
            <person name="Davison J."/>
            <person name="Bewley C."/>
        </authorList>
    </citation>
    <scope>NUCLEOTIDE SEQUENCE</scope>
    <source>
        <strain evidence="13">NIES-1699</strain>
    </source>
</reference>
<proteinExistence type="inferred from homology"/>
<keyword evidence="5" id="KW-0677">Repeat</keyword>
<evidence type="ECO:0000313" key="13">
    <source>
        <dbReference type="EMBL" id="KAJ8599123.1"/>
    </source>
</evidence>
<feature type="transmembrane region" description="Helical" evidence="11">
    <location>
        <begin position="232"/>
        <end position="253"/>
    </location>
</feature>
<feature type="transmembrane region" description="Helical" evidence="11">
    <location>
        <begin position="136"/>
        <end position="155"/>
    </location>
</feature>
<feature type="transmembrane region" description="Helical" evidence="11">
    <location>
        <begin position="26"/>
        <end position="44"/>
    </location>
</feature>
<dbReference type="PROSITE" id="PS50893">
    <property type="entry name" value="ABC_TRANSPORTER_2"/>
    <property type="match status" value="2"/>
</dbReference>
<keyword evidence="3" id="KW-0813">Transport</keyword>
<evidence type="ECO:0000256" key="3">
    <source>
        <dbReference type="ARBA" id="ARBA00022448"/>
    </source>
</evidence>
<dbReference type="Pfam" id="PF00005">
    <property type="entry name" value="ABC_tran"/>
    <property type="match status" value="2"/>
</dbReference>
<feature type="transmembrane region" description="Helical" evidence="11">
    <location>
        <begin position="1347"/>
        <end position="1366"/>
    </location>
</feature>
<feature type="transmembrane region" description="Helical" evidence="11">
    <location>
        <begin position="867"/>
        <end position="889"/>
    </location>
</feature>
<comment type="similarity">
    <text evidence="2">Belongs to the ABC transporter superfamily. ABCA family.</text>
</comment>
<dbReference type="InterPro" id="IPR003593">
    <property type="entry name" value="AAA+_ATPase"/>
</dbReference>
<evidence type="ECO:0000256" key="6">
    <source>
        <dbReference type="ARBA" id="ARBA00022741"/>
    </source>
</evidence>
<protein>
    <recommendedName>
        <fullName evidence="12">ABC transporter domain-containing protein</fullName>
    </recommendedName>
</protein>
<feature type="domain" description="ABC transporter" evidence="12">
    <location>
        <begin position="310"/>
        <end position="543"/>
    </location>
</feature>
<keyword evidence="7" id="KW-0067">ATP-binding</keyword>
<dbReference type="SMART" id="SM00382">
    <property type="entry name" value="AAA"/>
    <property type="match status" value="2"/>
</dbReference>
<feature type="transmembrane region" description="Helical" evidence="11">
    <location>
        <begin position="99"/>
        <end position="124"/>
    </location>
</feature>
<evidence type="ECO:0000256" key="2">
    <source>
        <dbReference type="ARBA" id="ARBA00008869"/>
    </source>
</evidence>
<accession>A0AAD7U8V3</accession>
<dbReference type="SUPFAM" id="SSF52540">
    <property type="entry name" value="P-loop containing nucleoside triphosphate hydrolases"/>
    <property type="match status" value="2"/>
</dbReference>
<dbReference type="PANTHER" id="PTHR19229:SF36">
    <property type="entry name" value="ATP-BINDING CASSETTE SUB-FAMILY A MEMBER 2"/>
    <property type="match status" value="1"/>
</dbReference>
<dbReference type="GO" id="GO:0016887">
    <property type="term" value="F:ATP hydrolysis activity"/>
    <property type="evidence" value="ECO:0007669"/>
    <property type="project" value="InterPro"/>
</dbReference>
<dbReference type="EMBL" id="JAQMWT010000587">
    <property type="protein sequence ID" value="KAJ8599123.1"/>
    <property type="molecule type" value="Genomic_DNA"/>
</dbReference>
<feature type="transmembrane region" description="Helical" evidence="11">
    <location>
        <begin position="835"/>
        <end position="855"/>
    </location>
</feature>
<dbReference type="Gene3D" id="3.40.50.300">
    <property type="entry name" value="P-loop containing nucleotide triphosphate hydrolases"/>
    <property type="match status" value="2"/>
</dbReference>
<evidence type="ECO:0000256" key="7">
    <source>
        <dbReference type="ARBA" id="ARBA00022840"/>
    </source>
</evidence>
<keyword evidence="4 11" id="KW-0812">Transmembrane</keyword>
<evidence type="ECO:0000256" key="1">
    <source>
        <dbReference type="ARBA" id="ARBA00004141"/>
    </source>
</evidence>
<feature type="transmembrane region" description="Helical" evidence="11">
    <location>
        <begin position="683"/>
        <end position="700"/>
    </location>
</feature>
<dbReference type="Pfam" id="PF12698">
    <property type="entry name" value="ABC2_membrane_3"/>
    <property type="match status" value="2"/>
</dbReference>
<feature type="transmembrane region" description="Helical" evidence="11">
    <location>
        <begin position="735"/>
        <end position="753"/>
    </location>
</feature>
<dbReference type="InterPro" id="IPR013525">
    <property type="entry name" value="ABC2_TM"/>
</dbReference>
<dbReference type="GO" id="GO:0140359">
    <property type="term" value="F:ABC-type transporter activity"/>
    <property type="evidence" value="ECO:0007669"/>
    <property type="project" value="InterPro"/>
</dbReference>
<dbReference type="PANTHER" id="PTHR19229">
    <property type="entry name" value="ATP-BINDING CASSETTE TRANSPORTER SUBFAMILY A ABCA"/>
    <property type="match status" value="1"/>
</dbReference>
<comment type="subcellular location">
    <subcellularLocation>
        <location evidence="1">Membrane</location>
        <topology evidence="1">Multi-pass membrane protein</topology>
    </subcellularLocation>
</comment>
<feature type="transmembrane region" description="Helical" evidence="11">
    <location>
        <begin position="56"/>
        <end position="78"/>
    </location>
</feature>
<keyword evidence="6" id="KW-0547">Nucleotide-binding</keyword>
<feature type="region of interest" description="Disordered" evidence="10">
    <location>
        <begin position="1372"/>
        <end position="1401"/>
    </location>
</feature>
<feature type="region of interest" description="Disordered" evidence="10">
    <location>
        <begin position="1287"/>
        <end position="1307"/>
    </location>
</feature>
<sequence length="1401" mass="152572">MEAFAQLRVLLWKHWITRKRSISQNVQLFVLPIISLSLCFLFYLSFNTPDRDSTGWLELIFVPLAMVQLTNVEVVTLVSEKYARLLETMRIMSLRVETYYAAHAVEASVLGIIIALVSATVAYVEGLFNRGAWGSIFVLLWVFTMAVTAFAFALAACFDTPQTAGQVALAAQVAQVVIFFAIIGDDPDAATSSENWEERGLSVFPLVGLELGVNSFRGPPTQSHRSYKGIPLGQIIAILGASGVAFVILAGYLTQVMPSAFGASKPWYFCLAPLLPASIVSPGVTDDDDEEAAAAAVVREEEDPGREASVVISRLRKRFGENVAVKRLDVKLYENEIFALLGHNGAGKSTAINTLTGVLESDSSAPDGGATIYGHSIRGEMDAVRRSIGVCHQHDVLFDLLTCREHLVLFARIKGVSLDETNAEADDLLARFNLTDRAGHLAHELSGGMRRKLSCALALCGSSKFVLLDEPTAGLDTLARRELWDLLLTAKRGRTMLVCTHYMSEADVLGDKIGIMAQGVFKCVGSSSFLKRSYGGGYKVTCDYDKLDDVARRHFGDEATVEGTTVSLPQDRVADFPAFFSALDRAAGSYGLTLTSMEDVFLAVGGDETAQPSTEKKLRIGSGRQYEADPKLQAYALAYKRFQSAQNDPKTLGLLLLPIAAVVTAFLLQFLGVFGNNEQTDDLLIATICAGGFFFYPAFVAEQVVSERESQLLSVLRVMGCDGTAYWVGTFVGDYWLFSIVVAVYWLTLVAIAPTRWVATTGGSFYVPPVFGVMIVTYSYALSHAFDKAKRCIAVVPGVQFFQFLAPQLVILIFYQIIKTFNSNFSFDRIQGGQIWLLVFLCPQGAFMLAFYNTANNLWVSAAYAPRFYLVMVILAAQATCFILLTRVVEERALRPLERLLPRDPPEDDDPDVRREARLVADMSDDELRRRSTNKKKNGDDDDDDDDDHDDLEKAADPSAYALIVKRVRKVYGEDTARPTVAVGDLSFRVAQGECFGLLGANGAGKSTTISMIIRAVEPTQGDIFVNGHSVLDEFKTASQALGVVAQGNTLWDNLSCENHLELFARIRGVPAETSGELVDAALDQLELRPHALKLASRLSGGMKRKLCTAIAIIGDPQCVLLDEPSAGLDPVSRRNLWNLLRETMSTRAVVLTSHLMDEVEALCDRIMILVKAKARCLGTIQHLIQTRGKHFEVSLTAADVEDAKRVVVETLPLAVLDDEHGGFLQYNVPYENMSVGKAFGAFEKADAIQDYSIAQPSLESVFIRCVKEHSAAGTSLTMVADALADKEEARDEEKQEEEEQEEAKLEDVATYTGCTRRTHRRMAVVSALLLVVLVIAGGAVGPVFLVVIVPVLVALVWGIVGCLFAKEQVEGGGGGGGGEEEGESASLAATLPSYGATASS</sequence>
<dbReference type="InterPro" id="IPR056264">
    <property type="entry name" value="R2_ABCA1-4-like"/>
</dbReference>
<evidence type="ECO:0000256" key="4">
    <source>
        <dbReference type="ARBA" id="ARBA00022692"/>
    </source>
</evidence>
<evidence type="ECO:0000256" key="11">
    <source>
        <dbReference type="SAM" id="Phobius"/>
    </source>
</evidence>
<evidence type="ECO:0000259" key="12">
    <source>
        <dbReference type="PROSITE" id="PS50893"/>
    </source>
</evidence>
<feature type="transmembrane region" description="Helical" evidence="11">
    <location>
        <begin position="651"/>
        <end position="671"/>
    </location>
</feature>
<keyword evidence="14" id="KW-1185">Reference proteome</keyword>
<feature type="compositionally biased region" description="Acidic residues" evidence="10">
    <location>
        <begin position="940"/>
        <end position="950"/>
    </location>
</feature>
<evidence type="ECO:0000256" key="10">
    <source>
        <dbReference type="SAM" id="MobiDB-lite"/>
    </source>
</evidence>
<name>A0AAD7U8V3_9STRA</name>
<evidence type="ECO:0000313" key="14">
    <source>
        <dbReference type="Proteomes" id="UP001230188"/>
    </source>
</evidence>
<dbReference type="FunFam" id="3.40.50.300:FF:002275">
    <property type="entry name" value="ATP-binding cassette, subfamily A (ABC1), member 16"/>
    <property type="match status" value="1"/>
</dbReference>
<feature type="domain" description="ABC transporter" evidence="12">
    <location>
        <begin position="963"/>
        <end position="1197"/>
    </location>
</feature>
<evidence type="ECO:0000256" key="9">
    <source>
        <dbReference type="ARBA" id="ARBA00023136"/>
    </source>
</evidence>